<evidence type="ECO:0000313" key="3">
    <source>
        <dbReference type="EMBL" id="CAF1370614.1"/>
    </source>
</evidence>
<dbReference type="EMBL" id="CAJNOL010007606">
    <property type="protein sequence ID" value="CAF1629771.1"/>
    <property type="molecule type" value="Genomic_DNA"/>
</dbReference>
<reference evidence="3" key="1">
    <citation type="submission" date="2021-02" db="EMBL/GenBank/DDBJ databases">
        <authorList>
            <person name="Nowell W R."/>
        </authorList>
    </citation>
    <scope>NUCLEOTIDE SEQUENCE</scope>
</reference>
<dbReference type="EMBL" id="CAJNOO010004153">
    <property type="protein sequence ID" value="CAF1370614.1"/>
    <property type="molecule type" value="Genomic_DNA"/>
</dbReference>
<dbReference type="Proteomes" id="UP000663882">
    <property type="component" value="Unassembled WGS sequence"/>
</dbReference>
<evidence type="ECO:0000256" key="1">
    <source>
        <dbReference type="SAM" id="SignalP"/>
    </source>
</evidence>
<evidence type="ECO:0000259" key="2">
    <source>
        <dbReference type="Pfam" id="PF13383"/>
    </source>
</evidence>
<dbReference type="Proteomes" id="UP000663870">
    <property type="component" value="Unassembled WGS sequence"/>
</dbReference>
<organism evidence="3 6">
    <name type="scientific">Rotaria sordida</name>
    <dbReference type="NCBI Taxonomy" id="392033"/>
    <lineage>
        <taxon>Eukaryota</taxon>
        <taxon>Metazoa</taxon>
        <taxon>Spiralia</taxon>
        <taxon>Gnathifera</taxon>
        <taxon>Rotifera</taxon>
        <taxon>Eurotatoria</taxon>
        <taxon>Bdelloidea</taxon>
        <taxon>Philodinida</taxon>
        <taxon>Philodinidae</taxon>
        <taxon>Rotaria</taxon>
    </lineage>
</organism>
<protein>
    <recommendedName>
        <fullName evidence="2">Methyltransferase domain-containing protein</fullName>
    </recommendedName>
</protein>
<keyword evidence="1" id="KW-0732">Signal</keyword>
<gene>
    <name evidence="4" type="ORF">JXQ802_LOCUS51646</name>
    <name evidence="3" type="ORF">RFH988_LOCUS33319</name>
</gene>
<dbReference type="PANTHER" id="PTHR32026">
    <property type="entry name" value="METHYLTRANSFERASE-LIKE PROTEIN 24"/>
    <property type="match status" value="1"/>
</dbReference>
<dbReference type="Pfam" id="PF13383">
    <property type="entry name" value="Methyltransf_22"/>
    <property type="match status" value="1"/>
</dbReference>
<accession>A0A815IV58</accession>
<dbReference type="InterPro" id="IPR025714">
    <property type="entry name" value="Methyltranfer_dom"/>
</dbReference>
<feature type="domain" description="Methyltransferase" evidence="2">
    <location>
        <begin position="69"/>
        <end position="241"/>
    </location>
</feature>
<dbReference type="AlphaFoldDB" id="A0A815IV58"/>
<feature type="signal peptide" evidence="1">
    <location>
        <begin position="1"/>
        <end position="30"/>
    </location>
</feature>
<proteinExistence type="predicted"/>
<dbReference type="InterPro" id="IPR026913">
    <property type="entry name" value="METTL24"/>
</dbReference>
<comment type="caution">
    <text evidence="3">The sequence shown here is derived from an EMBL/GenBank/DDBJ whole genome shotgun (WGS) entry which is preliminary data.</text>
</comment>
<evidence type="ECO:0000313" key="6">
    <source>
        <dbReference type="Proteomes" id="UP000663882"/>
    </source>
</evidence>
<name>A0A815IV58_9BILA</name>
<sequence>MTTLSIPLPMQLVVIALLSILSICIYQSCSQSTVSKSITSQSTVSLNNSSCQQSLVESDGFICEPDYLWNERKYVYHAQDKENMMKRKDPIYFVSNWEPNFHCSHAQRIGAMGDGGKWVCDPYRLKLRPDCLVYSVGSRGDFSFEIQMKKIMPHCEIHTFDRRLYSCPTNMCNFHQMIFGNGIEPNGSRGWLTIVQELNHTNRLIDILKIDIEGGEYSFFPLVFNSNKNLFPRQILVELHPRNAENVYLAKLHEKRSSR</sequence>
<keyword evidence="5" id="KW-1185">Reference proteome</keyword>
<dbReference type="OrthoDB" id="10006218at2759"/>
<dbReference type="PANTHER" id="PTHR32026:SF27">
    <property type="entry name" value="METHYLTRANSFERASE FKBM DOMAIN-CONTAINING PROTEIN-RELATED"/>
    <property type="match status" value="1"/>
</dbReference>
<feature type="chain" id="PRO_5035687064" description="Methyltransferase domain-containing protein" evidence="1">
    <location>
        <begin position="31"/>
        <end position="259"/>
    </location>
</feature>
<evidence type="ECO:0000313" key="5">
    <source>
        <dbReference type="Proteomes" id="UP000663870"/>
    </source>
</evidence>
<evidence type="ECO:0000313" key="4">
    <source>
        <dbReference type="EMBL" id="CAF1629771.1"/>
    </source>
</evidence>